<dbReference type="RefSeq" id="WP_155445180.1">
    <property type="nucleotide sequence ID" value="NZ_JAOQNR010000003.1"/>
</dbReference>
<protein>
    <submittedName>
        <fullName evidence="2">Uncharacterized protein</fullName>
    </submittedName>
</protein>
<organism evidence="2 3">
    <name type="scientific">Rhodoblastus acidophilus</name>
    <name type="common">Rhodopseudomonas acidophila</name>
    <dbReference type="NCBI Taxonomy" id="1074"/>
    <lineage>
        <taxon>Bacteria</taxon>
        <taxon>Pseudomonadati</taxon>
        <taxon>Pseudomonadota</taxon>
        <taxon>Alphaproteobacteria</taxon>
        <taxon>Hyphomicrobiales</taxon>
        <taxon>Rhodoblastaceae</taxon>
        <taxon>Rhodoblastus</taxon>
    </lineage>
</organism>
<accession>A0A6N8DJI4</accession>
<keyword evidence="1" id="KW-0732">Signal</keyword>
<dbReference type="AlphaFoldDB" id="A0A6N8DJI4"/>
<evidence type="ECO:0000313" key="3">
    <source>
        <dbReference type="Proteomes" id="UP000439113"/>
    </source>
</evidence>
<gene>
    <name evidence="2" type="ORF">GJ654_05860</name>
</gene>
<dbReference type="OrthoDB" id="8004833at2"/>
<dbReference type="EMBL" id="WNKS01000003">
    <property type="protein sequence ID" value="MTV30517.1"/>
    <property type="molecule type" value="Genomic_DNA"/>
</dbReference>
<feature type="chain" id="PRO_5026654371" evidence="1">
    <location>
        <begin position="26"/>
        <end position="98"/>
    </location>
</feature>
<dbReference type="Proteomes" id="UP000439113">
    <property type="component" value="Unassembled WGS sequence"/>
</dbReference>
<name>A0A6N8DJI4_RHOAC</name>
<proteinExistence type="predicted"/>
<sequence length="98" mass="10691">MRKVTLAALAALGLSLSLIPTASFAQNCSGLRYACEHKDELGLEGAGTCRRYREQCGHRGGQDRCAKLRYACEHKDELGLEGAGTCRRYREACGGGYY</sequence>
<evidence type="ECO:0000256" key="1">
    <source>
        <dbReference type="SAM" id="SignalP"/>
    </source>
</evidence>
<feature type="signal peptide" evidence="1">
    <location>
        <begin position="1"/>
        <end position="25"/>
    </location>
</feature>
<reference evidence="2 3" key="1">
    <citation type="submission" date="2019-11" db="EMBL/GenBank/DDBJ databases">
        <title>Whole-genome sequence of a Rhodoblastus acidophilus DSM 142.</title>
        <authorList>
            <person name="Kyndt J.A."/>
            <person name="Meyer T.E."/>
        </authorList>
    </citation>
    <scope>NUCLEOTIDE SEQUENCE [LARGE SCALE GENOMIC DNA]</scope>
    <source>
        <strain evidence="2 3">DSM 142</strain>
    </source>
</reference>
<comment type="caution">
    <text evidence="2">The sequence shown here is derived from an EMBL/GenBank/DDBJ whole genome shotgun (WGS) entry which is preliminary data.</text>
</comment>
<evidence type="ECO:0000313" key="2">
    <source>
        <dbReference type="EMBL" id="MTV30517.1"/>
    </source>
</evidence>